<proteinExistence type="predicted"/>
<comment type="caution">
    <text evidence="1">The sequence shown here is derived from an EMBL/GenBank/DDBJ whole genome shotgun (WGS) entry which is preliminary data.</text>
</comment>
<sequence length="71" mass="8420">MNGDNKKTMWIYERDRNDGGLSLGWRDGLNLTLKSFSKSHIDMEVEEENELETWKFTGFYGVPVEYDKREL</sequence>
<name>A0A5B6U2Q5_9ROSI</name>
<dbReference type="AlphaFoldDB" id="A0A5B6U2Q5"/>
<dbReference type="OrthoDB" id="991388at2759"/>
<protein>
    <submittedName>
        <fullName evidence="1">Exo_endo_phos domain-containing protein</fullName>
    </submittedName>
</protein>
<accession>A0A5B6U2Q5</accession>
<gene>
    <name evidence="1" type="ORF">EPI10_034573</name>
</gene>
<dbReference type="EMBL" id="SMMG02000070">
    <property type="protein sequence ID" value="KAA3451688.1"/>
    <property type="molecule type" value="Genomic_DNA"/>
</dbReference>
<organism evidence="1 2">
    <name type="scientific">Gossypium australe</name>
    <dbReference type="NCBI Taxonomy" id="47621"/>
    <lineage>
        <taxon>Eukaryota</taxon>
        <taxon>Viridiplantae</taxon>
        <taxon>Streptophyta</taxon>
        <taxon>Embryophyta</taxon>
        <taxon>Tracheophyta</taxon>
        <taxon>Spermatophyta</taxon>
        <taxon>Magnoliopsida</taxon>
        <taxon>eudicotyledons</taxon>
        <taxon>Gunneridae</taxon>
        <taxon>Pentapetalae</taxon>
        <taxon>rosids</taxon>
        <taxon>malvids</taxon>
        <taxon>Malvales</taxon>
        <taxon>Malvaceae</taxon>
        <taxon>Malvoideae</taxon>
        <taxon>Gossypium</taxon>
    </lineage>
</organism>
<keyword evidence="2" id="KW-1185">Reference proteome</keyword>
<dbReference type="Proteomes" id="UP000325315">
    <property type="component" value="Unassembled WGS sequence"/>
</dbReference>
<evidence type="ECO:0000313" key="1">
    <source>
        <dbReference type="EMBL" id="KAA3451688.1"/>
    </source>
</evidence>
<evidence type="ECO:0000313" key="2">
    <source>
        <dbReference type="Proteomes" id="UP000325315"/>
    </source>
</evidence>
<reference evidence="2" key="1">
    <citation type="journal article" date="2019" name="Plant Biotechnol. J.">
        <title>Genome sequencing of the Australian wild diploid species Gossypium australe highlights disease resistance and delayed gland morphogenesis.</title>
        <authorList>
            <person name="Cai Y."/>
            <person name="Cai X."/>
            <person name="Wang Q."/>
            <person name="Wang P."/>
            <person name="Zhang Y."/>
            <person name="Cai C."/>
            <person name="Xu Y."/>
            <person name="Wang K."/>
            <person name="Zhou Z."/>
            <person name="Wang C."/>
            <person name="Geng S."/>
            <person name="Li B."/>
            <person name="Dong Q."/>
            <person name="Hou Y."/>
            <person name="Wang H."/>
            <person name="Ai P."/>
            <person name="Liu Z."/>
            <person name="Yi F."/>
            <person name="Sun M."/>
            <person name="An G."/>
            <person name="Cheng J."/>
            <person name="Zhang Y."/>
            <person name="Shi Q."/>
            <person name="Xie Y."/>
            <person name="Shi X."/>
            <person name="Chang Y."/>
            <person name="Huang F."/>
            <person name="Chen Y."/>
            <person name="Hong S."/>
            <person name="Mi L."/>
            <person name="Sun Q."/>
            <person name="Zhang L."/>
            <person name="Zhou B."/>
            <person name="Peng R."/>
            <person name="Zhang X."/>
            <person name="Liu F."/>
        </authorList>
    </citation>
    <scope>NUCLEOTIDE SEQUENCE [LARGE SCALE GENOMIC DNA]</scope>
    <source>
        <strain evidence="2">cv. PA1801</strain>
    </source>
</reference>